<dbReference type="Proteomes" id="UP001066276">
    <property type="component" value="Chromosome 6"/>
</dbReference>
<sequence>MLLPQTPMIEEESFADLEIWCNRAITATVTSHTPEPAEKCPRGTIWGTTHPEVLPDPDIRVEDTETVEEGELERKGSLEPEEEKGAEPKEKGCEESEERRGNSATLRNLEGDLGTPQRPIGDTKGAATSLERCG</sequence>
<gene>
    <name evidence="2" type="ORF">NDU88_009462</name>
</gene>
<protein>
    <submittedName>
        <fullName evidence="2">Uncharacterized protein</fullName>
    </submittedName>
</protein>
<keyword evidence="3" id="KW-1185">Reference proteome</keyword>
<feature type="region of interest" description="Disordered" evidence="1">
    <location>
        <begin position="30"/>
        <end position="134"/>
    </location>
</feature>
<dbReference type="EMBL" id="JANPWB010000010">
    <property type="protein sequence ID" value="KAJ1143151.1"/>
    <property type="molecule type" value="Genomic_DNA"/>
</dbReference>
<proteinExistence type="predicted"/>
<organism evidence="2 3">
    <name type="scientific">Pleurodeles waltl</name>
    <name type="common">Iberian ribbed newt</name>
    <dbReference type="NCBI Taxonomy" id="8319"/>
    <lineage>
        <taxon>Eukaryota</taxon>
        <taxon>Metazoa</taxon>
        <taxon>Chordata</taxon>
        <taxon>Craniata</taxon>
        <taxon>Vertebrata</taxon>
        <taxon>Euteleostomi</taxon>
        <taxon>Amphibia</taxon>
        <taxon>Batrachia</taxon>
        <taxon>Caudata</taxon>
        <taxon>Salamandroidea</taxon>
        <taxon>Salamandridae</taxon>
        <taxon>Pleurodelinae</taxon>
        <taxon>Pleurodeles</taxon>
    </lineage>
</organism>
<feature type="compositionally biased region" description="Basic and acidic residues" evidence="1">
    <location>
        <begin position="72"/>
        <end position="101"/>
    </location>
</feature>
<comment type="caution">
    <text evidence="2">The sequence shown here is derived from an EMBL/GenBank/DDBJ whole genome shotgun (WGS) entry which is preliminary data.</text>
</comment>
<reference evidence="2" key="1">
    <citation type="journal article" date="2022" name="bioRxiv">
        <title>Sequencing and chromosome-scale assembly of the giantPleurodeles waltlgenome.</title>
        <authorList>
            <person name="Brown T."/>
            <person name="Elewa A."/>
            <person name="Iarovenko S."/>
            <person name="Subramanian E."/>
            <person name="Araus A.J."/>
            <person name="Petzold A."/>
            <person name="Susuki M."/>
            <person name="Suzuki K.-i.T."/>
            <person name="Hayashi T."/>
            <person name="Toyoda A."/>
            <person name="Oliveira C."/>
            <person name="Osipova E."/>
            <person name="Leigh N.D."/>
            <person name="Simon A."/>
            <person name="Yun M.H."/>
        </authorList>
    </citation>
    <scope>NUCLEOTIDE SEQUENCE</scope>
    <source>
        <strain evidence="2">20211129_DDA</strain>
        <tissue evidence="2">Liver</tissue>
    </source>
</reference>
<accession>A0AAV7QRL0</accession>
<dbReference type="AlphaFoldDB" id="A0AAV7QRL0"/>
<name>A0AAV7QRL0_PLEWA</name>
<evidence type="ECO:0000313" key="3">
    <source>
        <dbReference type="Proteomes" id="UP001066276"/>
    </source>
</evidence>
<evidence type="ECO:0000256" key="1">
    <source>
        <dbReference type="SAM" id="MobiDB-lite"/>
    </source>
</evidence>
<evidence type="ECO:0000313" key="2">
    <source>
        <dbReference type="EMBL" id="KAJ1143151.1"/>
    </source>
</evidence>